<name>A0A4Q1C8D7_9BACT</name>
<evidence type="ECO:0000256" key="3">
    <source>
        <dbReference type="ARBA" id="ARBA00022553"/>
    </source>
</evidence>
<evidence type="ECO:0000256" key="1">
    <source>
        <dbReference type="ARBA" id="ARBA00000085"/>
    </source>
</evidence>
<evidence type="ECO:0000313" key="12">
    <source>
        <dbReference type="EMBL" id="RXK55207.1"/>
    </source>
</evidence>
<dbReference type="GO" id="GO:0046983">
    <property type="term" value="F:protein dimerization activity"/>
    <property type="evidence" value="ECO:0007669"/>
    <property type="project" value="InterPro"/>
</dbReference>
<accession>A0A4Q1C8D7</accession>
<feature type="transmembrane region" description="Helical" evidence="9">
    <location>
        <begin position="41"/>
        <end position="63"/>
    </location>
</feature>
<dbReference type="GO" id="GO:0016020">
    <property type="term" value="C:membrane"/>
    <property type="evidence" value="ECO:0007669"/>
    <property type="project" value="InterPro"/>
</dbReference>
<dbReference type="Proteomes" id="UP000290218">
    <property type="component" value="Unassembled WGS sequence"/>
</dbReference>
<keyword evidence="9" id="KW-0472">Membrane</keyword>
<feature type="transmembrane region" description="Helical" evidence="9">
    <location>
        <begin position="70"/>
        <end position="87"/>
    </location>
</feature>
<keyword evidence="13" id="KW-1185">Reference proteome</keyword>
<keyword evidence="7" id="KW-0067">ATP-binding</keyword>
<dbReference type="InterPro" id="IPR036890">
    <property type="entry name" value="HATPase_C_sf"/>
</dbReference>
<keyword evidence="3" id="KW-0597">Phosphoprotein</keyword>
<evidence type="ECO:0000259" key="10">
    <source>
        <dbReference type="Pfam" id="PF02518"/>
    </source>
</evidence>
<dbReference type="RefSeq" id="WP_129046573.1">
    <property type="nucleotide sequence ID" value="NZ_SDHX01000001.1"/>
</dbReference>
<evidence type="ECO:0000259" key="11">
    <source>
        <dbReference type="Pfam" id="PF07730"/>
    </source>
</evidence>
<evidence type="ECO:0000256" key="5">
    <source>
        <dbReference type="ARBA" id="ARBA00022741"/>
    </source>
</evidence>
<dbReference type="CDD" id="cd16917">
    <property type="entry name" value="HATPase_UhpB-NarQ-NarX-like"/>
    <property type="match status" value="1"/>
</dbReference>
<keyword evidence="9" id="KW-0812">Transmembrane</keyword>
<reference evidence="12 13" key="1">
    <citation type="submission" date="2019-01" db="EMBL/GenBank/DDBJ databases">
        <title>Lacunisphaera sp. strain TWA-58.</title>
        <authorList>
            <person name="Chen W.-M."/>
        </authorList>
    </citation>
    <scope>NUCLEOTIDE SEQUENCE [LARGE SCALE GENOMIC DNA]</scope>
    <source>
        <strain evidence="12 13">TWA-58</strain>
    </source>
</reference>
<dbReference type="Pfam" id="PF02518">
    <property type="entry name" value="HATPase_c"/>
    <property type="match status" value="1"/>
</dbReference>
<dbReference type="Gene3D" id="3.30.565.10">
    <property type="entry name" value="Histidine kinase-like ATPase, C-terminal domain"/>
    <property type="match status" value="1"/>
</dbReference>
<evidence type="ECO:0000256" key="6">
    <source>
        <dbReference type="ARBA" id="ARBA00022777"/>
    </source>
</evidence>
<dbReference type="PANTHER" id="PTHR24421">
    <property type="entry name" value="NITRATE/NITRITE SENSOR PROTEIN NARX-RELATED"/>
    <property type="match status" value="1"/>
</dbReference>
<dbReference type="EC" id="2.7.13.3" evidence="2"/>
<dbReference type="Pfam" id="PF07730">
    <property type="entry name" value="HisKA_3"/>
    <property type="match status" value="1"/>
</dbReference>
<dbReference type="PROSITE" id="PS51257">
    <property type="entry name" value="PROKAR_LIPOPROTEIN"/>
    <property type="match status" value="1"/>
</dbReference>
<evidence type="ECO:0000256" key="8">
    <source>
        <dbReference type="ARBA" id="ARBA00023012"/>
    </source>
</evidence>
<dbReference type="InterPro" id="IPR011712">
    <property type="entry name" value="Sig_transdc_His_kin_sub3_dim/P"/>
</dbReference>
<dbReference type="OrthoDB" id="9781904at2"/>
<dbReference type="PANTHER" id="PTHR24421:SF10">
    <property type="entry name" value="NITRATE_NITRITE SENSOR PROTEIN NARQ"/>
    <property type="match status" value="1"/>
</dbReference>
<feature type="domain" description="Histidine kinase/HSP90-like ATPase" evidence="10">
    <location>
        <begin position="299"/>
        <end position="387"/>
    </location>
</feature>
<sequence length="388" mass="41895">MDIWPKDRGTYYGSFAFASVVLGCYAGYFNTRTFYTSEWMALLSFVLGAVHVTLGIFCTDYAAADSRRQSVLYFLGQCALLTVILLISPIRGFMGVLVLPVVSQSVLLLGWRGAALVTAYLYGINVALWGVPYGWGSALQALISYSAGFAFTVVFTAITRQALEARHCSEKLRHELEKANLQLRAQAAQTEELATTRERNRVAREIHDGVGHYLTVVKTQLDAASALLPAQPDRAREAVGKAAKLAAEALDDVRRSVGTLRTDATRPPLPEALKELAAHGEPAPTLAIEGEPRPLAPGVEHALFRAAQEGLTNIRKHARATNALLRLDFRTPQRVVLELADNGVGANGANGTGFGLRGLRERIELLGGTVASGNRLEGGFALRVEVPA</sequence>
<keyword evidence="6 12" id="KW-0418">Kinase</keyword>
<dbReference type="InterPro" id="IPR050482">
    <property type="entry name" value="Sensor_HK_TwoCompSys"/>
</dbReference>
<keyword evidence="4" id="KW-0808">Transferase</keyword>
<feature type="domain" description="Signal transduction histidine kinase subgroup 3 dimerisation and phosphoacceptor" evidence="11">
    <location>
        <begin position="198"/>
        <end position="263"/>
    </location>
</feature>
<keyword evidence="9" id="KW-1133">Transmembrane helix</keyword>
<dbReference type="GO" id="GO:0000155">
    <property type="term" value="F:phosphorelay sensor kinase activity"/>
    <property type="evidence" value="ECO:0007669"/>
    <property type="project" value="InterPro"/>
</dbReference>
<evidence type="ECO:0000256" key="9">
    <source>
        <dbReference type="SAM" id="Phobius"/>
    </source>
</evidence>
<gene>
    <name evidence="12" type="ORF">ESB00_04740</name>
</gene>
<dbReference type="GO" id="GO:0005524">
    <property type="term" value="F:ATP binding"/>
    <property type="evidence" value="ECO:0007669"/>
    <property type="project" value="UniProtKB-KW"/>
</dbReference>
<evidence type="ECO:0000256" key="4">
    <source>
        <dbReference type="ARBA" id="ARBA00022679"/>
    </source>
</evidence>
<dbReference type="Gene3D" id="1.20.5.1930">
    <property type="match status" value="1"/>
</dbReference>
<feature type="transmembrane region" description="Helical" evidence="9">
    <location>
        <begin position="142"/>
        <end position="163"/>
    </location>
</feature>
<keyword evidence="5" id="KW-0547">Nucleotide-binding</keyword>
<organism evidence="12 13">
    <name type="scientific">Oleiharenicola lentus</name>
    <dbReference type="NCBI Taxonomy" id="2508720"/>
    <lineage>
        <taxon>Bacteria</taxon>
        <taxon>Pseudomonadati</taxon>
        <taxon>Verrucomicrobiota</taxon>
        <taxon>Opitutia</taxon>
        <taxon>Opitutales</taxon>
        <taxon>Opitutaceae</taxon>
        <taxon>Oleiharenicola</taxon>
    </lineage>
</organism>
<keyword evidence="8" id="KW-0902">Two-component regulatory system</keyword>
<evidence type="ECO:0000313" key="13">
    <source>
        <dbReference type="Proteomes" id="UP000290218"/>
    </source>
</evidence>
<dbReference type="InterPro" id="IPR003594">
    <property type="entry name" value="HATPase_dom"/>
</dbReference>
<evidence type="ECO:0000256" key="2">
    <source>
        <dbReference type="ARBA" id="ARBA00012438"/>
    </source>
</evidence>
<feature type="transmembrane region" description="Helical" evidence="9">
    <location>
        <begin position="118"/>
        <end position="136"/>
    </location>
</feature>
<dbReference type="SUPFAM" id="SSF55874">
    <property type="entry name" value="ATPase domain of HSP90 chaperone/DNA topoisomerase II/histidine kinase"/>
    <property type="match status" value="1"/>
</dbReference>
<proteinExistence type="predicted"/>
<feature type="transmembrane region" description="Helical" evidence="9">
    <location>
        <begin position="12"/>
        <end position="29"/>
    </location>
</feature>
<comment type="catalytic activity">
    <reaction evidence="1">
        <text>ATP + protein L-histidine = ADP + protein N-phospho-L-histidine.</text>
        <dbReference type="EC" id="2.7.13.3"/>
    </reaction>
</comment>
<dbReference type="AlphaFoldDB" id="A0A4Q1C8D7"/>
<evidence type="ECO:0000256" key="7">
    <source>
        <dbReference type="ARBA" id="ARBA00022840"/>
    </source>
</evidence>
<protein>
    <recommendedName>
        <fullName evidence="2">histidine kinase</fullName>
        <ecNumber evidence="2">2.7.13.3</ecNumber>
    </recommendedName>
</protein>
<comment type="caution">
    <text evidence="12">The sequence shown here is derived from an EMBL/GenBank/DDBJ whole genome shotgun (WGS) entry which is preliminary data.</text>
</comment>
<dbReference type="EMBL" id="SDHX01000001">
    <property type="protein sequence ID" value="RXK55207.1"/>
    <property type="molecule type" value="Genomic_DNA"/>
</dbReference>